<evidence type="ECO:0000256" key="5">
    <source>
        <dbReference type="ARBA" id="ARBA00022741"/>
    </source>
</evidence>
<evidence type="ECO:0000313" key="13">
    <source>
        <dbReference type="Proteomes" id="UP001142810"/>
    </source>
</evidence>
<dbReference type="InterPro" id="IPR029055">
    <property type="entry name" value="Ntn_hydrolases_N"/>
</dbReference>
<dbReference type="InterPro" id="IPR033738">
    <property type="entry name" value="AsnB_N"/>
</dbReference>
<dbReference type="EMBL" id="JAPFRD010000005">
    <property type="protein sequence ID" value="MCW8107763.1"/>
    <property type="molecule type" value="Genomic_DNA"/>
</dbReference>
<accession>A0ABT3P4T2</accession>
<reference evidence="12" key="1">
    <citation type="submission" date="2022-11" db="EMBL/GenBank/DDBJ databases">
        <title>Alteromonas sp. nov., isolated from sea water of the Qingdao.</title>
        <authorList>
            <person name="Wang Q."/>
        </authorList>
    </citation>
    <scope>NUCLEOTIDE SEQUENCE</scope>
    <source>
        <strain evidence="12">ASW11-7</strain>
    </source>
</reference>
<keyword evidence="6" id="KW-0067">ATP-binding</keyword>
<dbReference type="NCBIfam" id="NF006949">
    <property type="entry name" value="PRK09431.1"/>
    <property type="match status" value="1"/>
</dbReference>
<evidence type="ECO:0000256" key="6">
    <source>
        <dbReference type="ARBA" id="ARBA00022840"/>
    </source>
</evidence>
<evidence type="ECO:0000256" key="8">
    <source>
        <dbReference type="ARBA" id="ARBA00022962"/>
    </source>
</evidence>
<comment type="catalytic activity">
    <reaction evidence="10">
        <text>L-aspartate + L-glutamine + ATP + H2O = L-asparagine + L-glutamate + AMP + diphosphate + H(+)</text>
        <dbReference type="Rhea" id="RHEA:12228"/>
        <dbReference type="ChEBI" id="CHEBI:15377"/>
        <dbReference type="ChEBI" id="CHEBI:15378"/>
        <dbReference type="ChEBI" id="CHEBI:29985"/>
        <dbReference type="ChEBI" id="CHEBI:29991"/>
        <dbReference type="ChEBI" id="CHEBI:30616"/>
        <dbReference type="ChEBI" id="CHEBI:33019"/>
        <dbReference type="ChEBI" id="CHEBI:58048"/>
        <dbReference type="ChEBI" id="CHEBI:58359"/>
        <dbReference type="ChEBI" id="CHEBI:456215"/>
        <dbReference type="EC" id="6.3.5.4"/>
    </reaction>
</comment>
<dbReference type="Gene3D" id="3.60.20.10">
    <property type="entry name" value="Glutamine Phosphoribosylpyrophosphate, subunit 1, domain 1"/>
    <property type="match status" value="1"/>
</dbReference>
<dbReference type="SUPFAM" id="SSF56235">
    <property type="entry name" value="N-terminal nucleophile aminohydrolases (Ntn hydrolases)"/>
    <property type="match status" value="1"/>
</dbReference>
<evidence type="ECO:0000256" key="3">
    <source>
        <dbReference type="ARBA" id="ARBA00022598"/>
    </source>
</evidence>
<evidence type="ECO:0000256" key="1">
    <source>
        <dbReference type="ARBA" id="ARBA00005752"/>
    </source>
</evidence>
<name>A0ABT3P4T2_9ALTE</name>
<evidence type="ECO:0000256" key="9">
    <source>
        <dbReference type="ARBA" id="ARBA00029440"/>
    </source>
</evidence>
<keyword evidence="3 12" id="KW-0436">Ligase</keyword>
<gene>
    <name evidence="12" type="primary">asnB</name>
    <name evidence="12" type="ORF">OPS25_04530</name>
</gene>
<dbReference type="InterPro" id="IPR001962">
    <property type="entry name" value="Asn_synthase"/>
</dbReference>
<dbReference type="PANTHER" id="PTHR11772">
    <property type="entry name" value="ASPARAGINE SYNTHETASE"/>
    <property type="match status" value="1"/>
</dbReference>
<dbReference type="Proteomes" id="UP001142810">
    <property type="component" value="Unassembled WGS sequence"/>
</dbReference>
<keyword evidence="13" id="KW-1185">Reference proteome</keyword>
<dbReference type="CDD" id="cd00712">
    <property type="entry name" value="AsnB"/>
    <property type="match status" value="1"/>
</dbReference>
<sequence>MCGIFAILDIKTDVSELRTQALDLAKLLRHRGPDWSGIWNNNNTILCHERLAVVDVDNGAQPLVSQDGKKILAVNGEIYNHKVLEAKLHQPYSFKTKSDCEVILPLFQENGASFIDSLEGMFAFVLYDESQNAYLIARDHMGIIPLYTGYDEHGNFYVASEMKALAPICKTISEFPPGHYLWSKEGHLKRYYTRDWMQYDAVKNNQTDLTALKQAFEKAVKTHLMSDVPYGVLLSGGLDSSLVSAIAAQYAAKRVEDEDQSQAWWPRLHSFAVGLKDAPDLLAARKVADKIGTVHHEIHFTVQEGLDAIRDVIYHLETYDTTTIRAATPMYLMSRKIKAMGIKMVLSGEGSDEIFGGYLYFHKAPNAKEFHEETVRKLARLHLFDCARANKATSAWGVEARVPFLDKNFIDVAMRLNPQDKMCSSEKMEKWILRKAFDSQEILPDEVLWRQKEQFGDGVGYSWIDSIRDFVATEVSDQQLAAAAFRFPINTPDTKEGYYYRTIFESYFPQESAAKCVPGGKSIACSTVEALEWDESFKANADPSGRSMKDVHGTTI</sequence>
<dbReference type="RefSeq" id="WP_265616457.1">
    <property type="nucleotide sequence ID" value="NZ_JAPFRD010000005.1"/>
</dbReference>
<dbReference type="InterPro" id="IPR050795">
    <property type="entry name" value="Asn_Synthetase"/>
</dbReference>
<organism evidence="12 13">
    <name type="scientific">Alteromonas aquimaris</name>
    <dbReference type="NCBI Taxonomy" id="2998417"/>
    <lineage>
        <taxon>Bacteria</taxon>
        <taxon>Pseudomonadati</taxon>
        <taxon>Pseudomonadota</taxon>
        <taxon>Gammaproteobacteria</taxon>
        <taxon>Alteromonadales</taxon>
        <taxon>Alteromonadaceae</taxon>
        <taxon>Alteromonas/Salinimonas group</taxon>
        <taxon>Alteromonas</taxon>
    </lineage>
</organism>
<comment type="pathway">
    <text evidence="9">Amino-acid biosynthesis.</text>
</comment>
<dbReference type="Pfam" id="PF13537">
    <property type="entry name" value="GATase_7"/>
    <property type="match status" value="1"/>
</dbReference>
<evidence type="ECO:0000259" key="11">
    <source>
        <dbReference type="PROSITE" id="PS51278"/>
    </source>
</evidence>
<evidence type="ECO:0000256" key="4">
    <source>
        <dbReference type="ARBA" id="ARBA00022605"/>
    </source>
</evidence>
<evidence type="ECO:0000313" key="12">
    <source>
        <dbReference type="EMBL" id="MCW8107763.1"/>
    </source>
</evidence>
<dbReference type="Pfam" id="PF00733">
    <property type="entry name" value="Asn_synthase"/>
    <property type="match status" value="1"/>
</dbReference>
<dbReference type="PANTHER" id="PTHR11772:SF2">
    <property type="entry name" value="ASPARAGINE SYNTHETASE [GLUTAMINE-HYDROLYZING]"/>
    <property type="match status" value="1"/>
</dbReference>
<comment type="similarity">
    <text evidence="1">Belongs to the asparagine synthetase family.</text>
</comment>
<comment type="caution">
    <text evidence="12">The sequence shown here is derived from an EMBL/GenBank/DDBJ whole genome shotgun (WGS) entry which is preliminary data.</text>
</comment>
<evidence type="ECO:0000256" key="10">
    <source>
        <dbReference type="ARBA" id="ARBA00048741"/>
    </source>
</evidence>
<keyword evidence="5" id="KW-0547">Nucleotide-binding</keyword>
<evidence type="ECO:0000256" key="7">
    <source>
        <dbReference type="ARBA" id="ARBA00022888"/>
    </source>
</evidence>
<evidence type="ECO:0000256" key="2">
    <source>
        <dbReference type="ARBA" id="ARBA00012737"/>
    </source>
</evidence>
<dbReference type="InterPro" id="IPR017932">
    <property type="entry name" value="GATase_2_dom"/>
</dbReference>
<feature type="domain" description="Glutamine amidotransferase type-2" evidence="11">
    <location>
        <begin position="2"/>
        <end position="186"/>
    </location>
</feature>
<dbReference type="GO" id="GO:0004066">
    <property type="term" value="F:asparagine synthase (glutamine-hydrolyzing) activity"/>
    <property type="evidence" value="ECO:0007669"/>
    <property type="project" value="UniProtKB-EC"/>
</dbReference>
<dbReference type="SUPFAM" id="SSF52402">
    <property type="entry name" value="Adenine nucleotide alpha hydrolases-like"/>
    <property type="match status" value="1"/>
</dbReference>
<keyword evidence="8" id="KW-0315">Glutamine amidotransferase</keyword>
<dbReference type="InterPro" id="IPR014729">
    <property type="entry name" value="Rossmann-like_a/b/a_fold"/>
</dbReference>
<dbReference type="CDD" id="cd01991">
    <property type="entry name" value="Asn_synthase_B_C"/>
    <property type="match status" value="1"/>
</dbReference>
<dbReference type="NCBIfam" id="TIGR01536">
    <property type="entry name" value="asn_synth_AEB"/>
    <property type="match status" value="1"/>
</dbReference>
<dbReference type="PROSITE" id="PS51278">
    <property type="entry name" value="GATASE_TYPE_2"/>
    <property type="match status" value="1"/>
</dbReference>
<keyword evidence="4" id="KW-0028">Amino-acid biosynthesis</keyword>
<dbReference type="PIRSF" id="PIRSF001589">
    <property type="entry name" value="Asn_synthetase_glu-h"/>
    <property type="match status" value="1"/>
</dbReference>
<dbReference type="Gene3D" id="3.40.50.620">
    <property type="entry name" value="HUPs"/>
    <property type="match status" value="1"/>
</dbReference>
<keyword evidence="7" id="KW-0061">Asparagine biosynthesis</keyword>
<dbReference type="InterPro" id="IPR006426">
    <property type="entry name" value="Asn_synth_AEB"/>
</dbReference>
<protein>
    <recommendedName>
        <fullName evidence="2">asparagine synthase (glutamine-hydrolyzing)</fullName>
        <ecNumber evidence="2">6.3.5.4</ecNumber>
    </recommendedName>
</protein>
<dbReference type="EC" id="6.3.5.4" evidence="2"/>
<proteinExistence type="inferred from homology"/>